<dbReference type="RefSeq" id="WP_218324640.1">
    <property type="nucleotide sequence ID" value="NZ_JAHUZB010000001.1"/>
</dbReference>
<dbReference type="EMBL" id="JAHUZB010000001">
    <property type="protein sequence ID" value="MBV7389584.1"/>
    <property type="molecule type" value="Genomic_DNA"/>
</dbReference>
<sequence length="155" mass="16999">MLGISSCLAGIACRYDGNHNEIKQIKDYLADHEAVLICPEVLGEMSTPRTPAEIVGGDGFDVWQEEARVIDKNGQDVTESFKQGAIRAYERLEKQQITELILKERSPSCGSKKIYDGTFSGTKINGVGVATAYFINHGIKIYSEESQLEGVLNGN</sequence>
<comment type="caution">
    <text evidence="1">The sequence shown here is derived from an EMBL/GenBank/DDBJ whole genome shotgun (WGS) entry which is preliminary data.</text>
</comment>
<protein>
    <submittedName>
        <fullName evidence="1">DUF523 domain-containing protein</fullName>
    </submittedName>
</protein>
<reference evidence="1 2" key="1">
    <citation type="submission" date="2021-06" db="EMBL/GenBank/DDBJ databases">
        <title>Enterococcus alishanensis sp. nov., a novel lactic acid bacterium isolated from fresh coffee beans.</title>
        <authorList>
            <person name="Chen Y.-S."/>
        </authorList>
    </citation>
    <scope>NUCLEOTIDE SEQUENCE [LARGE SCALE GENOMIC DNA]</scope>
    <source>
        <strain evidence="1 2">ALS3</strain>
    </source>
</reference>
<name>A0ABS6T9K7_9ENTE</name>
<dbReference type="InterPro" id="IPR007553">
    <property type="entry name" value="2-thiour_desulf"/>
</dbReference>
<evidence type="ECO:0000313" key="2">
    <source>
        <dbReference type="Proteomes" id="UP000774130"/>
    </source>
</evidence>
<accession>A0ABS6T9K7</accession>
<dbReference type="PANTHER" id="PTHR30087">
    <property type="entry name" value="INNER MEMBRANE PROTEIN"/>
    <property type="match status" value="1"/>
</dbReference>
<dbReference type="PANTHER" id="PTHR30087:SF1">
    <property type="entry name" value="HYPOTHETICAL CYTOSOLIC PROTEIN"/>
    <property type="match status" value="1"/>
</dbReference>
<proteinExistence type="predicted"/>
<dbReference type="Pfam" id="PF04463">
    <property type="entry name" value="2-thiour_desulf"/>
    <property type="match status" value="1"/>
</dbReference>
<keyword evidence="2" id="KW-1185">Reference proteome</keyword>
<dbReference type="Proteomes" id="UP000774130">
    <property type="component" value="Unassembled WGS sequence"/>
</dbReference>
<gene>
    <name evidence="1" type="ORF">KUA55_02760</name>
</gene>
<evidence type="ECO:0000313" key="1">
    <source>
        <dbReference type="EMBL" id="MBV7389584.1"/>
    </source>
</evidence>
<organism evidence="1 2">
    <name type="scientific">Enterococcus alishanensis</name>
    <dbReference type="NCBI Taxonomy" id="1303817"/>
    <lineage>
        <taxon>Bacteria</taxon>
        <taxon>Bacillati</taxon>
        <taxon>Bacillota</taxon>
        <taxon>Bacilli</taxon>
        <taxon>Lactobacillales</taxon>
        <taxon>Enterococcaceae</taxon>
        <taxon>Enterococcus</taxon>
    </lineage>
</organism>